<name>A0A0D6DVK5_9LACT</name>
<dbReference type="Gene3D" id="1.10.1760.20">
    <property type="match status" value="1"/>
</dbReference>
<evidence type="ECO:0000256" key="3">
    <source>
        <dbReference type="SAM" id="Phobius"/>
    </source>
</evidence>
<dbReference type="STRING" id="1364.LP2241_20346"/>
<feature type="transmembrane region" description="Helical" evidence="3">
    <location>
        <begin position="131"/>
        <end position="149"/>
    </location>
</feature>
<dbReference type="Pfam" id="PF07155">
    <property type="entry name" value="ECF-ribofla_trS"/>
    <property type="match status" value="1"/>
</dbReference>
<dbReference type="PANTHER" id="PTHR37815:SF3">
    <property type="entry name" value="UPF0397 PROTEIN SPR0429"/>
    <property type="match status" value="1"/>
</dbReference>
<keyword evidence="2 3" id="KW-1133">Transmembrane helix</keyword>
<dbReference type="KEGG" id="lpk:LACPI_0788"/>
<accession>A0A0D6DVK5</accession>
<keyword evidence="3" id="KW-0472">Membrane</keyword>
<organism evidence="4 5">
    <name type="scientific">Pseudolactococcus piscium MKFS47</name>
    <dbReference type="NCBI Taxonomy" id="297352"/>
    <lineage>
        <taxon>Bacteria</taxon>
        <taxon>Bacillati</taxon>
        <taxon>Bacillota</taxon>
        <taxon>Bacilli</taxon>
        <taxon>Lactobacillales</taxon>
        <taxon>Streptococcaceae</taxon>
        <taxon>Pseudolactococcus</taxon>
    </lineage>
</organism>
<protein>
    <submittedName>
        <fullName evidence="4">Pyridoxine ECF transporter substrate-specific component PdxU</fullName>
    </submittedName>
</protein>
<feature type="transmembrane region" description="Helical" evidence="3">
    <location>
        <begin position="98"/>
        <end position="119"/>
    </location>
</feature>
<keyword evidence="1 3" id="KW-0812">Transmembrane</keyword>
<dbReference type="HOGENOM" id="CLU_084705_1_1_9"/>
<evidence type="ECO:0000256" key="2">
    <source>
        <dbReference type="ARBA" id="ARBA00022989"/>
    </source>
</evidence>
<evidence type="ECO:0000313" key="4">
    <source>
        <dbReference type="EMBL" id="CEN27988.1"/>
    </source>
</evidence>
<evidence type="ECO:0000313" key="5">
    <source>
        <dbReference type="Proteomes" id="UP000033166"/>
    </source>
</evidence>
<dbReference type="InterPro" id="IPR009825">
    <property type="entry name" value="ECF_substrate-spec-like"/>
</dbReference>
<evidence type="ECO:0000256" key="1">
    <source>
        <dbReference type="ARBA" id="ARBA00022692"/>
    </source>
</evidence>
<dbReference type="GO" id="GO:0016020">
    <property type="term" value="C:membrane"/>
    <property type="evidence" value="ECO:0007669"/>
    <property type="project" value="InterPro"/>
</dbReference>
<dbReference type="PANTHER" id="PTHR37815">
    <property type="entry name" value="UPF0397 PROTEIN BC_2624-RELATED"/>
    <property type="match status" value="1"/>
</dbReference>
<dbReference type="RefSeq" id="WP_047915181.1">
    <property type="nucleotide sequence ID" value="NZ_LN774769.1"/>
</dbReference>
<dbReference type="EMBL" id="LN774769">
    <property type="protein sequence ID" value="CEN27988.1"/>
    <property type="molecule type" value="Genomic_DNA"/>
</dbReference>
<dbReference type="AlphaFoldDB" id="A0A0D6DVK5"/>
<gene>
    <name evidence="4" type="primary">pdxU</name>
    <name evidence="4" type="ORF">LACPI_0788</name>
</gene>
<sequence>MTLTTKKIAPLAIISALTLAISLFLKIPMPLTKGVVTVLDAGIILTALRFGKAEGAVVGGITGLLFDILSGYPQWAFFSLLIHAGQGYVAGLKGAKTLFLVLSCVVMVGGYFLISWLFYGLGAALADMPGNIIQAIFGVVVGITLERSLSRVK</sequence>
<dbReference type="Proteomes" id="UP000033166">
    <property type="component" value="Chromosome I"/>
</dbReference>
<reference evidence="5" key="1">
    <citation type="submission" date="2015-01" db="EMBL/GenBank/DDBJ databases">
        <authorList>
            <person name="Andreevskaya M."/>
        </authorList>
    </citation>
    <scope>NUCLEOTIDE SEQUENCE [LARGE SCALE GENOMIC DNA]</scope>
    <source>
        <strain evidence="5">MKFS47</strain>
    </source>
</reference>
<feature type="transmembrane region" description="Helical" evidence="3">
    <location>
        <begin position="7"/>
        <end position="25"/>
    </location>
</feature>
<proteinExistence type="predicted"/>